<evidence type="ECO:0000259" key="1">
    <source>
        <dbReference type="Pfam" id="PF13490"/>
    </source>
</evidence>
<dbReference type="Pfam" id="PF13490">
    <property type="entry name" value="zf-HC2"/>
    <property type="match status" value="1"/>
</dbReference>
<accession>A0A346XU17</accession>
<dbReference type="NCBIfam" id="TIGR03988">
    <property type="entry name" value="antisig_RsrA"/>
    <property type="match status" value="1"/>
</dbReference>
<reference evidence="2 3" key="1">
    <citation type="submission" date="2018-09" db="EMBL/GenBank/DDBJ databases">
        <title>Complete genome sequence of Euzebya sp. DY32-46 isolated from seawater of Pacific Ocean.</title>
        <authorList>
            <person name="Xu L."/>
            <person name="Wu Y.-H."/>
            <person name="Xu X.-W."/>
        </authorList>
    </citation>
    <scope>NUCLEOTIDE SEQUENCE [LARGE SCALE GENOMIC DNA]</scope>
    <source>
        <strain evidence="2 3">DY32-46</strain>
    </source>
</reference>
<dbReference type="InterPro" id="IPR027383">
    <property type="entry name" value="Znf_put"/>
</dbReference>
<dbReference type="KEGG" id="euz:DVS28_a1013"/>
<organism evidence="2 3">
    <name type="scientific">Euzebya pacifica</name>
    <dbReference type="NCBI Taxonomy" id="1608957"/>
    <lineage>
        <taxon>Bacteria</taxon>
        <taxon>Bacillati</taxon>
        <taxon>Actinomycetota</taxon>
        <taxon>Nitriliruptoria</taxon>
        <taxon>Euzebyales</taxon>
    </lineage>
</organism>
<name>A0A346XU17_9ACTN</name>
<keyword evidence="3" id="KW-1185">Reference proteome</keyword>
<sequence length="75" mass="8391">MGDRCTEFLDQLQEFLDDECAPDTRAKVEAHMLDCPPCGHRADFEERLKAIVATSCRDAAPPGLIDNVMAKLELR</sequence>
<dbReference type="EMBL" id="CP031165">
    <property type="protein sequence ID" value="AXV05714.1"/>
    <property type="molecule type" value="Genomic_DNA"/>
</dbReference>
<feature type="domain" description="Putative zinc-finger" evidence="1">
    <location>
        <begin position="5"/>
        <end position="38"/>
    </location>
</feature>
<evidence type="ECO:0000313" key="2">
    <source>
        <dbReference type="EMBL" id="AXV05714.1"/>
    </source>
</evidence>
<proteinExistence type="predicted"/>
<dbReference type="Proteomes" id="UP000264006">
    <property type="component" value="Chromosome"/>
</dbReference>
<dbReference type="RefSeq" id="WP_114590481.1">
    <property type="nucleotide sequence ID" value="NZ_CAXIBR010000008.1"/>
</dbReference>
<evidence type="ECO:0000313" key="3">
    <source>
        <dbReference type="Proteomes" id="UP000264006"/>
    </source>
</evidence>
<dbReference type="OrthoDB" id="3267840at2"/>
<gene>
    <name evidence="2" type="ORF">DVS28_a1013</name>
</gene>
<dbReference type="AlphaFoldDB" id="A0A346XU17"/>
<protein>
    <recommendedName>
        <fullName evidence="1">Putative zinc-finger domain-containing protein</fullName>
    </recommendedName>
</protein>
<dbReference type="InterPro" id="IPR024020">
    <property type="entry name" value="Anit_sigma_mycothiol_RsrA"/>
</dbReference>